<dbReference type="PANTHER" id="PTHR11439:SF442">
    <property type="entry name" value="CYSTEINE-RICH RLK (RECEPTOR-LIKE PROTEIN KINASE) 8"/>
    <property type="match status" value="1"/>
</dbReference>
<reference evidence="5" key="1">
    <citation type="journal article" date="2019" name="Sci. Rep.">
        <title>Draft genome of Tanacetum cinerariifolium, the natural source of mosquito coil.</title>
        <authorList>
            <person name="Yamashiro T."/>
            <person name="Shiraishi A."/>
            <person name="Satake H."/>
            <person name="Nakayama K."/>
        </authorList>
    </citation>
    <scope>NUCLEOTIDE SEQUENCE</scope>
</reference>
<sequence length="989" mass="111551">MDLPPDELQFLSATDILKESISIPKQSPKTFYLITLTLIFPLSFAILAHSLFTHPLITKIQDPYGSHTSQWEKLLIFQFCYLIFLFIFSLLSTAAIVFTVASLYTSKPVSFYSTLSAIPMCFKRLFITFLWVALTMVVYNVVFLGFVVLLIVAIDTRNLVLFFFSLVVVFVLFLVVHVYITALWHLASVISVLENVYGFAAMKKAFEILKGKAKMGSVLVFGYFVICGAINGLFGSIVIHGGEYYYGVFSRIVVGGFLVGVLVIVNLVGLLVQSVFYYHSDGEFGGLMTRDATTTMAFTISTFHLGDLSNMFLVTVEAYDVMNQIVRDSFSLLVYSLFAVWWMILFGFGGVWLASGVSDESIDSAFVIFNTILTSLKALDEGYSSKNYVRKFLRALHPKWRANVTVIEESKDLTSLSLDELIGNLKAKKESSAEECSTSSSEDEEYAMATFQRSRDNKNGKSDRKCFRCGDPNHLIGECPKPPKGKNQRAFVGGSWNDSGEEDDEKICLGVNLEPNEWIKDNECSKHMTGNRKLFSTYKAYNGGNVIFGSNLRGKQAHASHKAKNVVSMTRCLELLHMDLFGPSVVRSYGGNRYTLVIVDDYSRAILGKTPYKLLRGRKPMLDCFRVFGSKCFILNTKDYLTKFDPKSNEGVFLGYSQNSKAYIVLNKHTKKVEESLNVAFDETPPPSKTSPLVDDDLDEEEVIKVIKMKNLENDIVDETLEIDEIVNIKEFRNHPLENIIGNLNQRTLRSQSQNKKDSKPMKTPMSSDTKLTKDEECESVDSTKYQGMIGSLLYLTASRPDIIFSVCLCACFQEAPKNSHLEAVKRIFRYIKCTMQLGLWYLKGTDIKTVVYADSDHAGDYVDRKSNRGICTFMGCCLTSWFSKKQTDLAISTTKAEYVSVRKACQQALWMKQALINYDVRLDDVPIMCDNKGSIDLSKNPVQHSRTKHIKIRHNFLRDNVQIGHVSIEKVSLVDNIVDILTKPLERE</sequence>
<dbReference type="InterPro" id="IPR036875">
    <property type="entry name" value="Znf_CCHC_sf"/>
</dbReference>
<keyword evidence="3" id="KW-1133">Transmembrane helix</keyword>
<dbReference type="PANTHER" id="PTHR11439">
    <property type="entry name" value="GAG-POL-RELATED RETROTRANSPOSON"/>
    <property type="match status" value="1"/>
</dbReference>
<dbReference type="InterPro" id="IPR057670">
    <property type="entry name" value="SH3_retrovirus"/>
</dbReference>
<keyword evidence="1" id="KW-0862">Zinc</keyword>
<evidence type="ECO:0000313" key="5">
    <source>
        <dbReference type="EMBL" id="GEU36801.1"/>
    </source>
</evidence>
<evidence type="ECO:0000256" key="1">
    <source>
        <dbReference type="PROSITE-ProRule" id="PRU00047"/>
    </source>
</evidence>
<keyword evidence="1" id="KW-0863">Zinc-finger</keyword>
<keyword evidence="3" id="KW-0472">Membrane</keyword>
<evidence type="ECO:0000259" key="4">
    <source>
        <dbReference type="PROSITE" id="PS50158"/>
    </source>
</evidence>
<feature type="transmembrane region" description="Helical" evidence="3">
    <location>
        <begin position="31"/>
        <end position="53"/>
    </location>
</feature>
<dbReference type="Pfam" id="PF25597">
    <property type="entry name" value="SH3_retrovirus"/>
    <property type="match status" value="1"/>
</dbReference>
<evidence type="ECO:0000256" key="2">
    <source>
        <dbReference type="SAM" id="MobiDB-lite"/>
    </source>
</evidence>
<dbReference type="InterPro" id="IPR054722">
    <property type="entry name" value="PolX-like_BBD"/>
</dbReference>
<dbReference type="Pfam" id="PF22936">
    <property type="entry name" value="Pol_BBD"/>
    <property type="match status" value="1"/>
</dbReference>
<accession>A0A6L2JID4</accession>
<organism evidence="5">
    <name type="scientific">Tanacetum cinerariifolium</name>
    <name type="common">Dalmatian daisy</name>
    <name type="synonym">Chrysanthemum cinerariifolium</name>
    <dbReference type="NCBI Taxonomy" id="118510"/>
    <lineage>
        <taxon>Eukaryota</taxon>
        <taxon>Viridiplantae</taxon>
        <taxon>Streptophyta</taxon>
        <taxon>Embryophyta</taxon>
        <taxon>Tracheophyta</taxon>
        <taxon>Spermatophyta</taxon>
        <taxon>Magnoliopsida</taxon>
        <taxon>eudicotyledons</taxon>
        <taxon>Gunneridae</taxon>
        <taxon>Pentapetalae</taxon>
        <taxon>asterids</taxon>
        <taxon>campanulids</taxon>
        <taxon>Asterales</taxon>
        <taxon>Asteraceae</taxon>
        <taxon>Asteroideae</taxon>
        <taxon>Anthemideae</taxon>
        <taxon>Anthemidinae</taxon>
        <taxon>Tanacetum</taxon>
    </lineage>
</organism>
<feature type="transmembrane region" description="Helical" evidence="3">
    <location>
        <begin position="125"/>
        <end position="152"/>
    </location>
</feature>
<dbReference type="AlphaFoldDB" id="A0A6L2JID4"/>
<dbReference type="InterPro" id="IPR012337">
    <property type="entry name" value="RNaseH-like_sf"/>
</dbReference>
<dbReference type="CDD" id="cd09272">
    <property type="entry name" value="RNase_HI_RT_Ty1"/>
    <property type="match status" value="1"/>
</dbReference>
<dbReference type="Gene3D" id="3.30.420.10">
    <property type="entry name" value="Ribonuclease H-like superfamily/Ribonuclease H"/>
    <property type="match status" value="1"/>
</dbReference>
<dbReference type="Gene3D" id="4.10.60.10">
    <property type="entry name" value="Zinc finger, CCHC-type"/>
    <property type="match status" value="1"/>
</dbReference>
<keyword evidence="3" id="KW-0812">Transmembrane</keyword>
<evidence type="ECO:0000256" key="3">
    <source>
        <dbReference type="SAM" id="Phobius"/>
    </source>
</evidence>
<dbReference type="SUPFAM" id="SSF53098">
    <property type="entry name" value="Ribonuclease H-like"/>
    <property type="match status" value="1"/>
</dbReference>
<dbReference type="InterPro" id="IPR036397">
    <property type="entry name" value="RNaseH_sf"/>
</dbReference>
<feature type="transmembrane region" description="Helical" evidence="3">
    <location>
        <begin position="252"/>
        <end position="278"/>
    </location>
</feature>
<keyword evidence="1" id="KW-0479">Metal-binding</keyword>
<protein>
    <submittedName>
        <fullName evidence="5">Activating signal cointegrator 1 complex subunit like</fullName>
    </submittedName>
</protein>
<dbReference type="GO" id="GO:0008270">
    <property type="term" value="F:zinc ion binding"/>
    <property type="evidence" value="ECO:0007669"/>
    <property type="project" value="UniProtKB-KW"/>
</dbReference>
<feature type="transmembrane region" description="Helical" evidence="3">
    <location>
        <begin position="332"/>
        <end position="354"/>
    </location>
</feature>
<proteinExistence type="predicted"/>
<dbReference type="GO" id="GO:0003676">
    <property type="term" value="F:nucleic acid binding"/>
    <property type="evidence" value="ECO:0007669"/>
    <property type="project" value="InterPro"/>
</dbReference>
<comment type="caution">
    <text evidence="5">The sequence shown here is derived from an EMBL/GenBank/DDBJ whole genome shotgun (WGS) entry which is preliminary data.</text>
</comment>
<feature type="region of interest" description="Disordered" evidence="2">
    <location>
        <begin position="746"/>
        <end position="777"/>
    </location>
</feature>
<feature type="transmembrane region" description="Helical" evidence="3">
    <location>
        <begin position="218"/>
        <end position="240"/>
    </location>
</feature>
<dbReference type="EMBL" id="BKCJ010000852">
    <property type="protein sequence ID" value="GEU36801.1"/>
    <property type="molecule type" value="Genomic_DNA"/>
</dbReference>
<gene>
    <name evidence="5" type="ORF">Tci_008779</name>
</gene>
<feature type="transmembrane region" description="Helical" evidence="3">
    <location>
        <begin position="159"/>
        <end position="180"/>
    </location>
</feature>
<dbReference type="SUPFAM" id="SSF57756">
    <property type="entry name" value="Retrovirus zinc finger-like domains"/>
    <property type="match status" value="1"/>
</dbReference>
<name>A0A6L2JID4_TANCI</name>
<feature type="transmembrane region" description="Helical" evidence="3">
    <location>
        <begin position="74"/>
        <end position="105"/>
    </location>
</feature>
<feature type="domain" description="CCHC-type" evidence="4">
    <location>
        <begin position="464"/>
        <end position="481"/>
    </location>
</feature>
<dbReference type="InterPro" id="IPR001878">
    <property type="entry name" value="Znf_CCHC"/>
</dbReference>
<dbReference type="PROSITE" id="PS50158">
    <property type="entry name" value="ZF_CCHC"/>
    <property type="match status" value="1"/>
</dbReference>